<organism evidence="1 2">
    <name type="scientific">Diploptera punctata</name>
    <name type="common">Pacific beetle cockroach</name>
    <dbReference type="NCBI Taxonomy" id="6984"/>
    <lineage>
        <taxon>Eukaryota</taxon>
        <taxon>Metazoa</taxon>
        <taxon>Ecdysozoa</taxon>
        <taxon>Arthropoda</taxon>
        <taxon>Hexapoda</taxon>
        <taxon>Insecta</taxon>
        <taxon>Pterygota</taxon>
        <taxon>Neoptera</taxon>
        <taxon>Polyneoptera</taxon>
        <taxon>Dictyoptera</taxon>
        <taxon>Blattodea</taxon>
        <taxon>Blaberoidea</taxon>
        <taxon>Blaberidae</taxon>
        <taxon>Diplopterinae</taxon>
        <taxon>Diploptera</taxon>
    </lineage>
</organism>
<dbReference type="EMBL" id="JASPKZ010001204">
    <property type="protein sequence ID" value="KAJ9598604.1"/>
    <property type="molecule type" value="Genomic_DNA"/>
</dbReference>
<dbReference type="Proteomes" id="UP001233999">
    <property type="component" value="Unassembled WGS sequence"/>
</dbReference>
<feature type="non-terminal residue" evidence="1">
    <location>
        <position position="1"/>
    </location>
</feature>
<feature type="non-terminal residue" evidence="1">
    <location>
        <position position="68"/>
    </location>
</feature>
<reference evidence="1" key="1">
    <citation type="journal article" date="2023" name="IScience">
        <title>Live-bearing cockroach genome reveals convergent evolutionary mechanisms linked to viviparity in insects and beyond.</title>
        <authorList>
            <person name="Fouks B."/>
            <person name="Harrison M.C."/>
            <person name="Mikhailova A.A."/>
            <person name="Marchal E."/>
            <person name="English S."/>
            <person name="Carruthers M."/>
            <person name="Jennings E.C."/>
            <person name="Chiamaka E.L."/>
            <person name="Frigard R.A."/>
            <person name="Pippel M."/>
            <person name="Attardo G.M."/>
            <person name="Benoit J.B."/>
            <person name="Bornberg-Bauer E."/>
            <person name="Tobe S.S."/>
        </authorList>
    </citation>
    <scope>NUCLEOTIDE SEQUENCE</scope>
    <source>
        <strain evidence="1">Stay&amp;Tobe</strain>
    </source>
</reference>
<dbReference type="AlphaFoldDB" id="A0AAD8EQQ2"/>
<evidence type="ECO:0000313" key="2">
    <source>
        <dbReference type="Proteomes" id="UP001233999"/>
    </source>
</evidence>
<proteinExistence type="predicted"/>
<comment type="caution">
    <text evidence="1">The sequence shown here is derived from an EMBL/GenBank/DDBJ whole genome shotgun (WGS) entry which is preliminary data.</text>
</comment>
<accession>A0AAD8EQQ2</accession>
<evidence type="ECO:0000313" key="1">
    <source>
        <dbReference type="EMBL" id="KAJ9598604.1"/>
    </source>
</evidence>
<reference evidence="1" key="2">
    <citation type="submission" date="2023-05" db="EMBL/GenBank/DDBJ databases">
        <authorList>
            <person name="Fouks B."/>
        </authorList>
    </citation>
    <scope>NUCLEOTIDE SEQUENCE</scope>
    <source>
        <strain evidence="1">Stay&amp;Tobe</strain>
        <tissue evidence="1">Testes</tissue>
    </source>
</reference>
<sequence>FFFSHYCESLGSMFNYCISGISNNFIPRIYRVHEISLLFISRSGNFVYKSRNVMYKSRNVVPCGLYVG</sequence>
<gene>
    <name evidence="1" type="ORF">L9F63_010733</name>
</gene>
<name>A0AAD8EQQ2_DIPPU</name>
<keyword evidence="2" id="KW-1185">Reference proteome</keyword>
<protein>
    <submittedName>
        <fullName evidence="1">Uncharacterized protein</fullName>
    </submittedName>
</protein>